<dbReference type="InterPro" id="IPR006612">
    <property type="entry name" value="THAP_Znf"/>
</dbReference>
<dbReference type="InterPro" id="IPR048365">
    <property type="entry name" value="TNP-like_RNaseH_N"/>
</dbReference>
<keyword evidence="8" id="KW-1185">Reference proteome</keyword>
<accession>A0A1D1VVR0</accession>
<dbReference type="OrthoDB" id="6627680at2759"/>
<reference evidence="7 8" key="1">
    <citation type="journal article" date="2016" name="Nat. Commun.">
        <title>Extremotolerant tardigrade genome and improved radiotolerance of human cultured cells by tardigrade-unique protein.</title>
        <authorList>
            <person name="Hashimoto T."/>
            <person name="Horikawa D.D."/>
            <person name="Saito Y."/>
            <person name="Kuwahara H."/>
            <person name="Kozuka-Hata H."/>
            <person name="Shin-I T."/>
            <person name="Minakuchi Y."/>
            <person name="Ohishi K."/>
            <person name="Motoyama A."/>
            <person name="Aizu T."/>
            <person name="Enomoto A."/>
            <person name="Kondo K."/>
            <person name="Tanaka S."/>
            <person name="Hara Y."/>
            <person name="Koshikawa S."/>
            <person name="Sagara H."/>
            <person name="Miura T."/>
            <person name="Yokobori S."/>
            <person name="Miyagawa K."/>
            <person name="Suzuki Y."/>
            <person name="Kubo T."/>
            <person name="Oyama M."/>
            <person name="Kohara Y."/>
            <person name="Fujiyama A."/>
            <person name="Arakawa K."/>
            <person name="Katayama T."/>
            <person name="Toyoda A."/>
            <person name="Kunieda T."/>
        </authorList>
    </citation>
    <scope>NUCLEOTIDE SEQUENCE [LARGE SCALE GENOMIC DNA]</scope>
    <source>
        <strain evidence="7 8">YOKOZUNA-1</strain>
    </source>
</reference>
<dbReference type="Proteomes" id="UP000186922">
    <property type="component" value="Unassembled WGS sequence"/>
</dbReference>
<gene>
    <name evidence="7" type="primary">RvY_15214-1</name>
    <name evidence="7" type="synonym">RvY_15214.1</name>
    <name evidence="7" type="ORF">RvY_15214</name>
</gene>
<dbReference type="STRING" id="947166.A0A1D1VVR0"/>
<dbReference type="Pfam" id="PF21788">
    <property type="entry name" value="TNP-like_GBD"/>
    <property type="match status" value="1"/>
</dbReference>
<proteinExistence type="predicted"/>
<dbReference type="SMART" id="SM00980">
    <property type="entry name" value="THAP"/>
    <property type="match status" value="1"/>
</dbReference>
<dbReference type="Pfam" id="PF12017">
    <property type="entry name" value="Tnp_P_element"/>
    <property type="match status" value="1"/>
</dbReference>
<sequence length="901" mass="102647">MPQYRYCAVYNCSHSVKPKCRTNYPGKLHSFPNSAKNPDVYESWVRFCGRGEGWKPTQTDFICGVHFVSKKGKFFGTEEPMLPANLMETSCENTENIPSHLPLDSSFQCNSESFLNTTLSSPKKYHDCLPLDQTLDSNAEDGESSAEVIRSSIAEFYESAFPNVALAKCPPGWKLVLDSSTTALFAEIDEQTTDVTRSVGIKSNGGILAKLLGKDYEDDQFDDFYPLHNLQHVEKLLRSVAEVRLCANLRMRAPHCGMICESSRKFYCPECSRIERRENDLVQLRKEVTDLDTKLEQAIPVTDDETSSLLYQFLLIRRKNKFDRTRYNKYILEVAVNIMYHSPAAYEYLRGSLKFPLPHRNTIMKITGMLSGRSGFVPEVKEILKAYSAKLPPHMRYVSIMWDEMSIKSCCFRYLKHEDRILGLVDYGVYGSKLTAKEESQIADHALVVSVQSLSENTFQPIAYFFTHTTVKATALAQIIEAAVGYVDESELTAVCFVCEGGTSNGSAFKVLGVLPGDHKVTVRGKKIYIIYDPVHNVKCSRNGFLHKDGRRYDGKGQPLRFVDPDGSYILAEDNCHATLELSHFQLLYAHDNKVSREGLKLHPKLKEKDVYPDKFSVQKTNGATHLFSETCVRGLEKLEEQGLAQYTIATRKYALLMNELFDVLNTSRSDPKSCRQPIYCYEKHRLERLEATRKHLVLWRETRLFSKIRYRGGRCPNPNLENFIAACNCCTLHSVIHIGPRTNQEPGGDENPFSGAETIQLLKTIKKELETEDLPDEVYFFQNDEELDEAELVMPDELPEVEALNRQIVYYLGGFSTYRRRVNTKLCFECQDYGFVSKDFREFANPLDSAPTASKDHGGLEYCEWMKINLGRKRGKASDFAHRKLIVQCDLPVGMAYRND</sequence>
<evidence type="ECO:0000256" key="4">
    <source>
        <dbReference type="ARBA" id="ARBA00023125"/>
    </source>
</evidence>
<keyword evidence="1" id="KW-0479">Metal-binding</keyword>
<dbReference type="SUPFAM" id="SSF57716">
    <property type="entry name" value="Glucocorticoid receptor-like (DNA-binding domain)"/>
    <property type="match status" value="1"/>
</dbReference>
<evidence type="ECO:0000313" key="8">
    <source>
        <dbReference type="Proteomes" id="UP000186922"/>
    </source>
</evidence>
<dbReference type="InterPro" id="IPR021896">
    <property type="entry name" value="THAP9-like_HTH"/>
</dbReference>
<dbReference type="GO" id="GO:0003677">
    <property type="term" value="F:DNA binding"/>
    <property type="evidence" value="ECO:0007669"/>
    <property type="project" value="UniProtKB-UniRule"/>
</dbReference>
<dbReference type="GO" id="GO:0008270">
    <property type="term" value="F:zinc ion binding"/>
    <property type="evidence" value="ECO:0007669"/>
    <property type="project" value="UniProtKB-KW"/>
</dbReference>
<dbReference type="AlphaFoldDB" id="A0A1D1VVR0"/>
<evidence type="ECO:0000259" key="6">
    <source>
        <dbReference type="PROSITE" id="PS50950"/>
    </source>
</evidence>
<keyword evidence="2 5" id="KW-0863">Zinc-finger</keyword>
<keyword evidence="4 5" id="KW-0238">DNA-binding</keyword>
<dbReference type="InterPro" id="IPR048366">
    <property type="entry name" value="TNP-like_GBD"/>
</dbReference>
<evidence type="ECO:0000256" key="1">
    <source>
        <dbReference type="ARBA" id="ARBA00022723"/>
    </source>
</evidence>
<protein>
    <recommendedName>
        <fullName evidence="6">THAP-type domain-containing protein</fullName>
    </recommendedName>
</protein>
<evidence type="ECO:0000256" key="2">
    <source>
        <dbReference type="ARBA" id="ARBA00022771"/>
    </source>
</evidence>
<evidence type="ECO:0000313" key="7">
    <source>
        <dbReference type="EMBL" id="GAV05026.1"/>
    </source>
</evidence>
<feature type="domain" description="THAP-type" evidence="6">
    <location>
        <begin position="1"/>
        <end position="83"/>
    </location>
</feature>
<keyword evidence="3" id="KW-0862">Zinc</keyword>
<comment type="caution">
    <text evidence="7">The sequence shown here is derived from an EMBL/GenBank/DDBJ whole genome shotgun (WGS) entry which is preliminary data.</text>
</comment>
<dbReference type="EMBL" id="BDGG01000011">
    <property type="protein sequence ID" value="GAV05026.1"/>
    <property type="molecule type" value="Genomic_DNA"/>
</dbReference>
<name>A0A1D1VVR0_RAMVA</name>
<organism evidence="7 8">
    <name type="scientific">Ramazzottius varieornatus</name>
    <name type="common">Water bear</name>
    <name type="synonym">Tardigrade</name>
    <dbReference type="NCBI Taxonomy" id="947166"/>
    <lineage>
        <taxon>Eukaryota</taxon>
        <taxon>Metazoa</taxon>
        <taxon>Ecdysozoa</taxon>
        <taxon>Tardigrada</taxon>
        <taxon>Eutardigrada</taxon>
        <taxon>Parachela</taxon>
        <taxon>Hypsibioidea</taxon>
        <taxon>Ramazzottiidae</taxon>
        <taxon>Ramazzottius</taxon>
    </lineage>
</organism>
<dbReference type="PROSITE" id="PS50950">
    <property type="entry name" value="ZF_THAP"/>
    <property type="match status" value="1"/>
</dbReference>
<dbReference type="Pfam" id="PF21787">
    <property type="entry name" value="TNP-like_RNaseH_N"/>
    <property type="match status" value="1"/>
</dbReference>
<evidence type="ECO:0000256" key="3">
    <source>
        <dbReference type="ARBA" id="ARBA00022833"/>
    </source>
</evidence>
<evidence type="ECO:0000256" key="5">
    <source>
        <dbReference type="PROSITE-ProRule" id="PRU00309"/>
    </source>
</evidence>